<feature type="region of interest" description="Disordered" evidence="1">
    <location>
        <begin position="417"/>
        <end position="443"/>
    </location>
</feature>
<organism evidence="2 3">
    <name type="scientific">Suillus subaureus</name>
    <dbReference type="NCBI Taxonomy" id="48587"/>
    <lineage>
        <taxon>Eukaryota</taxon>
        <taxon>Fungi</taxon>
        <taxon>Dikarya</taxon>
        <taxon>Basidiomycota</taxon>
        <taxon>Agaricomycotina</taxon>
        <taxon>Agaricomycetes</taxon>
        <taxon>Agaricomycetidae</taxon>
        <taxon>Boletales</taxon>
        <taxon>Suillineae</taxon>
        <taxon>Suillaceae</taxon>
        <taxon>Suillus</taxon>
    </lineage>
</organism>
<gene>
    <name evidence="2" type="ORF">BJ212DRAFT_1294906</name>
</gene>
<reference evidence="2" key="1">
    <citation type="journal article" date="2020" name="New Phytol.">
        <title>Comparative genomics reveals dynamic genome evolution in host specialist ectomycorrhizal fungi.</title>
        <authorList>
            <person name="Lofgren L.A."/>
            <person name="Nguyen N.H."/>
            <person name="Vilgalys R."/>
            <person name="Ruytinx J."/>
            <person name="Liao H.L."/>
            <person name="Branco S."/>
            <person name="Kuo A."/>
            <person name="LaButti K."/>
            <person name="Lipzen A."/>
            <person name="Andreopoulos W."/>
            <person name="Pangilinan J."/>
            <person name="Riley R."/>
            <person name="Hundley H."/>
            <person name="Na H."/>
            <person name="Barry K."/>
            <person name="Grigoriev I.V."/>
            <person name="Stajich J.E."/>
            <person name="Kennedy P.G."/>
        </authorList>
    </citation>
    <scope>NUCLEOTIDE SEQUENCE</scope>
    <source>
        <strain evidence="2">MN1</strain>
    </source>
</reference>
<dbReference type="Proteomes" id="UP000807769">
    <property type="component" value="Unassembled WGS sequence"/>
</dbReference>
<name>A0A9P7JIV8_9AGAM</name>
<sequence>MAEQSSQPVGKSSIHLITQCTKKPFKEESEDVRAAVFAAVEAMKERKCAEIEEVKEQSDTEQGHLHEMTDWVFTVLMGGLDPAIGGALDISSFHFSQTYPDFTKGVMVPYTQFVERVFHEFQFSGSGAEATVLTRAQGSLPSTPSSSGLPRPSTPSSSTAAMTPSHTNIFSAPTPLPALNTASSGTNVFLGPTPLPALNTASQIPLFNPEFMFNPDDNHSAAVPKAPNQYDINFFSDFTPNPVDTDEDMELMRPLLSMPPQSPNTMSASPSLLQLLQGATMEPHLEQNLALHHGFSSPPHIGYQFKNLGGMTTDHEDVSMGATLLPASASIQTAPFPALPLVPSLPSKHQKTKDAVTEGDGRLPLIENSPELEGGHGKCQQFQSNCAAAANNIGQIQASHKGKSTHVREKFKVLSPTQNPQELNQKEGLMGDRKQGTRSREPIQPTAGFQYGLLRDRLAELQQYLKALPSNIPIPDESKYNFSNFSLDANWTAEIGEAAAIN</sequence>
<dbReference type="OrthoDB" id="2689921at2759"/>
<evidence type="ECO:0000313" key="2">
    <source>
        <dbReference type="EMBL" id="KAG1825475.1"/>
    </source>
</evidence>
<keyword evidence="3" id="KW-1185">Reference proteome</keyword>
<evidence type="ECO:0000256" key="1">
    <source>
        <dbReference type="SAM" id="MobiDB-lite"/>
    </source>
</evidence>
<dbReference type="AlphaFoldDB" id="A0A9P7JIV8"/>
<dbReference type="EMBL" id="JABBWG010000002">
    <property type="protein sequence ID" value="KAG1825475.1"/>
    <property type="molecule type" value="Genomic_DNA"/>
</dbReference>
<evidence type="ECO:0000313" key="3">
    <source>
        <dbReference type="Proteomes" id="UP000807769"/>
    </source>
</evidence>
<dbReference type="GeneID" id="64626282"/>
<comment type="caution">
    <text evidence="2">The sequence shown here is derived from an EMBL/GenBank/DDBJ whole genome shotgun (WGS) entry which is preliminary data.</text>
</comment>
<feature type="compositionally biased region" description="Basic and acidic residues" evidence="1">
    <location>
        <begin position="429"/>
        <end position="441"/>
    </location>
</feature>
<proteinExistence type="predicted"/>
<protein>
    <submittedName>
        <fullName evidence="2">Uncharacterized protein</fullName>
    </submittedName>
</protein>
<feature type="compositionally biased region" description="Low complexity" evidence="1">
    <location>
        <begin position="138"/>
        <end position="165"/>
    </location>
</feature>
<dbReference type="RefSeq" id="XP_041198728.1">
    <property type="nucleotide sequence ID" value="XM_041332265.1"/>
</dbReference>
<accession>A0A9P7JIV8</accession>
<feature type="region of interest" description="Disordered" evidence="1">
    <location>
        <begin position="137"/>
        <end position="165"/>
    </location>
</feature>